<dbReference type="AlphaFoldDB" id="A0A0D0BL06"/>
<organism evidence="2 3">
    <name type="scientific">Suillus luteus UH-Slu-Lm8-n1</name>
    <dbReference type="NCBI Taxonomy" id="930992"/>
    <lineage>
        <taxon>Eukaryota</taxon>
        <taxon>Fungi</taxon>
        <taxon>Dikarya</taxon>
        <taxon>Basidiomycota</taxon>
        <taxon>Agaricomycotina</taxon>
        <taxon>Agaricomycetes</taxon>
        <taxon>Agaricomycetidae</taxon>
        <taxon>Boletales</taxon>
        <taxon>Suillineae</taxon>
        <taxon>Suillaceae</taxon>
        <taxon>Suillus</taxon>
    </lineage>
</organism>
<evidence type="ECO:0000256" key="1">
    <source>
        <dbReference type="SAM" id="MobiDB-lite"/>
    </source>
</evidence>
<dbReference type="EMBL" id="KN835156">
    <property type="protein sequence ID" value="KIK46647.1"/>
    <property type="molecule type" value="Genomic_DNA"/>
</dbReference>
<evidence type="ECO:0000313" key="3">
    <source>
        <dbReference type="Proteomes" id="UP000054485"/>
    </source>
</evidence>
<keyword evidence="3" id="KW-1185">Reference proteome</keyword>
<dbReference type="InParanoid" id="A0A0D0BL06"/>
<gene>
    <name evidence="2" type="ORF">CY34DRAFT_800165</name>
</gene>
<accession>A0A0D0BL06</accession>
<proteinExistence type="predicted"/>
<evidence type="ECO:0000313" key="2">
    <source>
        <dbReference type="EMBL" id="KIK46647.1"/>
    </source>
</evidence>
<dbReference type="HOGENOM" id="CLU_2723886_0_0_1"/>
<protein>
    <submittedName>
        <fullName evidence="2">Uncharacterized protein</fullName>
    </submittedName>
</protein>
<feature type="region of interest" description="Disordered" evidence="1">
    <location>
        <begin position="1"/>
        <end position="34"/>
    </location>
</feature>
<dbReference type="Proteomes" id="UP000054485">
    <property type="component" value="Unassembled WGS sequence"/>
</dbReference>
<name>A0A0D0BL06_9AGAM</name>
<sequence>MNYFTIPTVRPQSPPSKLNFIPRSTRSGPGHRSTKMTQIVLQYGALRHLHLGIIEPPKANVRSAPQHASIPY</sequence>
<reference evidence="2 3" key="1">
    <citation type="submission" date="2014-04" db="EMBL/GenBank/DDBJ databases">
        <authorList>
            <consortium name="DOE Joint Genome Institute"/>
            <person name="Kuo A."/>
            <person name="Ruytinx J."/>
            <person name="Rineau F."/>
            <person name="Colpaert J."/>
            <person name="Kohler A."/>
            <person name="Nagy L.G."/>
            <person name="Floudas D."/>
            <person name="Copeland A."/>
            <person name="Barry K.W."/>
            <person name="Cichocki N."/>
            <person name="Veneault-Fourrey C."/>
            <person name="LaButti K."/>
            <person name="Lindquist E.A."/>
            <person name="Lipzen A."/>
            <person name="Lundell T."/>
            <person name="Morin E."/>
            <person name="Murat C."/>
            <person name="Sun H."/>
            <person name="Tunlid A."/>
            <person name="Henrissat B."/>
            <person name="Grigoriev I.V."/>
            <person name="Hibbett D.S."/>
            <person name="Martin F."/>
            <person name="Nordberg H.P."/>
            <person name="Cantor M.N."/>
            <person name="Hua S.X."/>
        </authorList>
    </citation>
    <scope>NUCLEOTIDE SEQUENCE [LARGE SCALE GENOMIC DNA]</scope>
    <source>
        <strain evidence="2 3">UH-Slu-Lm8-n1</strain>
    </source>
</reference>
<reference evidence="3" key="2">
    <citation type="submission" date="2015-01" db="EMBL/GenBank/DDBJ databases">
        <title>Evolutionary Origins and Diversification of the Mycorrhizal Mutualists.</title>
        <authorList>
            <consortium name="DOE Joint Genome Institute"/>
            <consortium name="Mycorrhizal Genomics Consortium"/>
            <person name="Kohler A."/>
            <person name="Kuo A."/>
            <person name="Nagy L.G."/>
            <person name="Floudas D."/>
            <person name="Copeland A."/>
            <person name="Barry K.W."/>
            <person name="Cichocki N."/>
            <person name="Veneault-Fourrey C."/>
            <person name="LaButti K."/>
            <person name="Lindquist E.A."/>
            <person name="Lipzen A."/>
            <person name="Lundell T."/>
            <person name="Morin E."/>
            <person name="Murat C."/>
            <person name="Riley R."/>
            <person name="Ohm R."/>
            <person name="Sun H."/>
            <person name="Tunlid A."/>
            <person name="Henrissat B."/>
            <person name="Grigoriev I.V."/>
            <person name="Hibbett D.S."/>
            <person name="Martin F."/>
        </authorList>
    </citation>
    <scope>NUCLEOTIDE SEQUENCE [LARGE SCALE GENOMIC DNA]</scope>
    <source>
        <strain evidence="3">UH-Slu-Lm8-n1</strain>
    </source>
</reference>